<dbReference type="Pfam" id="PF25372">
    <property type="entry name" value="DUF7885"/>
    <property type="match status" value="1"/>
</dbReference>
<dbReference type="PANTHER" id="PTHR13318:SF95">
    <property type="entry name" value="F-BOX PROTEIN YLR352W"/>
    <property type="match status" value="1"/>
</dbReference>
<dbReference type="PANTHER" id="PTHR13318">
    <property type="entry name" value="PARTNER OF PAIRED, ISOFORM B-RELATED"/>
    <property type="match status" value="1"/>
</dbReference>
<gene>
    <name evidence="2" type="ORF">NQ318_011684</name>
</gene>
<dbReference type="Gene3D" id="3.80.10.10">
    <property type="entry name" value="Ribonuclease Inhibitor"/>
    <property type="match status" value="2"/>
</dbReference>
<dbReference type="InterPro" id="IPR006553">
    <property type="entry name" value="Leu-rich_rpt_Cys-con_subtyp"/>
</dbReference>
<proteinExistence type="predicted"/>
<dbReference type="Proteomes" id="UP001162162">
    <property type="component" value="Unassembled WGS sequence"/>
</dbReference>
<accession>A0AAV8XIW7</accession>
<dbReference type="GO" id="GO:0019005">
    <property type="term" value="C:SCF ubiquitin ligase complex"/>
    <property type="evidence" value="ECO:0007669"/>
    <property type="project" value="TreeGrafter"/>
</dbReference>
<sequence>MVTQNWKCSVASLLSLTIDYIVNNLPLYGNGNIEQLRILPSHIKNRILKKFTTSSYFWQNVSFKDILSVIVNDNTKHVNLTSATVDDEMLEILSKCKNITKLYLTRTGHNFITNTGLVNLLKQTNQLYLLVITHCEEVNDSVLECLSKYCPNLMGLDIGGCKNVTDVGIKYLSALRNLTWLTFSQTQISDDGISALVKGSSGAKIRELRVDNCSNITEAGLKTIADNCPNIEILMFYNCSTHRDHALSTFQEGNFKNLKQLTWTITW</sequence>
<comment type="caution">
    <text evidence="2">The sequence shown here is derived from an EMBL/GenBank/DDBJ whole genome shotgun (WGS) entry which is preliminary data.</text>
</comment>
<feature type="domain" description="F-box/LRR-repeat protein 15-like leucin rich repeat" evidence="1">
    <location>
        <begin position="89"/>
        <end position="222"/>
    </location>
</feature>
<name>A0AAV8XIW7_9CUCU</name>
<organism evidence="2 3">
    <name type="scientific">Aromia moschata</name>
    <dbReference type="NCBI Taxonomy" id="1265417"/>
    <lineage>
        <taxon>Eukaryota</taxon>
        <taxon>Metazoa</taxon>
        <taxon>Ecdysozoa</taxon>
        <taxon>Arthropoda</taxon>
        <taxon>Hexapoda</taxon>
        <taxon>Insecta</taxon>
        <taxon>Pterygota</taxon>
        <taxon>Neoptera</taxon>
        <taxon>Endopterygota</taxon>
        <taxon>Coleoptera</taxon>
        <taxon>Polyphaga</taxon>
        <taxon>Cucujiformia</taxon>
        <taxon>Chrysomeloidea</taxon>
        <taxon>Cerambycidae</taxon>
        <taxon>Cerambycinae</taxon>
        <taxon>Callichromatini</taxon>
        <taxon>Aromia</taxon>
    </lineage>
</organism>
<dbReference type="AlphaFoldDB" id="A0AAV8XIW7"/>
<keyword evidence="3" id="KW-1185">Reference proteome</keyword>
<evidence type="ECO:0000313" key="2">
    <source>
        <dbReference type="EMBL" id="KAJ8938923.1"/>
    </source>
</evidence>
<reference evidence="2" key="1">
    <citation type="journal article" date="2023" name="Insect Mol. Biol.">
        <title>Genome sequencing provides insights into the evolution of gene families encoding plant cell wall-degrading enzymes in longhorned beetles.</title>
        <authorList>
            <person name="Shin N.R."/>
            <person name="Okamura Y."/>
            <person name="Kirsch R."/>
            <person name="Pauchet Y."/>
        </authorList>
    </citation>
    <scope>NUCLEOTIDE SEQUENCE</scope>
    <source>
        <strain evidence="2">AMC_N1</strain>
    </source>
</reference>
<dbReference type="GO" id="GO:0031146">
    <property type="term" value="P:SCF-dependent proteasomal ubiquitin-dependent protein catabolic process"/>
    <property type="evidence" value="ECO:0007669"/>
    <property type="project" value="TreeGrafter"/>
</dbReference>
<protein>
    <recommendedName>
        <fullName evidence="1">F-box/LRR-repeat protein 15-like leucin rich repeat domain-containing protein</fullName>
    </recommendedName>
</protein>
<dbReference type="SUPFAM" id="SSF52047">
    <property type="entry name" value="RNI-like"/>
    <property type="match status" value="1"/>
</dbReference>
<dbReference type="InterPro" id="IPR032675">
    <property type="entry name" value="LRR_dom_sf"/>
</dbReference>
<dbReference type="InterPro" id="IPR057207">
    <property type="entry name" value="FBXL15_LRR"/>
</dbReference>
<dbReference type="EMBL" id="JAPWTK010000520">
    <property type="protein sequence ID" value="KAJ8938923.1"/>
    <property type="molecule type" value="Genomic_DNA"/>
</dbReference>
<dbReference type="SMART" id="SM00367">
    <property type="entry name" value="LRR_CC"/>
    <property type="match status" value="5"/>
</dbReference>
<evidence type="ECO:0000259" key="1">
    <source>
        <dbReference type="Pfam" id="PF25372"/>
    </source>
</evidence>
<evidence type="ECO:0000313" key="3">
    <source>
        <dbReference type="Proteomes" id="UP001162162"/>
    </source>
</evidence>